<comment type="caution">
    <text evidence="1">The sequence shown here is derived from an EMBL/GenBank/DDBJ whole genome shotgun (WGS) entry which is preliminary data.</text>
</comment>
<dbReference type="InterPro" id="IPR023430">
    <property type="entry name" value="Pept_HybD-like_dom_sf"/>
</dbReference>
<dbReference type="CDD" id="cd06066">
    <property type="entry name" value="H2MP_NAD-link-bidir"/>
    <property type="match status" value="1"/>
</dbReference>
<dbReference type="Gene3D" id="3.40.50.1450">
    <property type="entry name" value="HybD-like"/>
    <property type="match status" value="1"/>
</dbReference>
<name>U7QFA9_9CYAN</name>
<dbReference type="EMBL" id="AUZM01000049">
    <property type="protein sequence ID" value="ERT05770.1"/>
    <property type="molecule type" value="Genomic_DNA"/>
</dbReference>
<keyword evidence="2" id="KW-1185">Reference proteome</keyword>
<proteinExistence type="predicted"/>
<evidence type="ECO:0000313" key="1">
    <source>
        <dbReference type="EMBL" id="ERT05770.1"/>
    </source>
</evidence>
<dbReference type="Proteomes" id="UP000017127">
    <property type="component" value="Unassembled WGS sequence"/>
</dbReference>
<dbReference type="SUPFAM" id="SSF53163">
    <property type="entry name" value="HybD-like"/>
    <property type="match status" value="1"/>
</dbReference>
<reference evidence="1 2" key="1">
    <citation type="journal article" date="2013" name="Front. Microbiol.">
        <title>Comparative genomic analyses of the cyanobacterium, Lyngbya aestuarii BL J, a powerful hydrogen producer.</title>
        <authorList>
            <person name="Kothari A."/>
            <person name="Vaughn M."/>
            <person name="Garcia-Pichel F."/>
        </authorList>
    </citation>
    <scope>NUCLEOTIDE SEQUENCE [LARGE SCALE GENOMIC DNA]</scope>
    <source>
        <strain evidence="1 2">BL J</strain>
    </source>
</reference>
<dbReference type="NCBIfam" id="TIGR00072">
    <property type="entry name" value="hydrog_prot"/>
    <property type="match status" value="1"/>
</dbReference>
<dbReference type="InterPro" id="IPR000671">
    <property type="entry name" value="Peptidase_A31"/>
</dbReference>
<dbReference type="GO" id="GO:0004175">
    <property type="term" value="F:endopeptidase activity"/>
    <property type="evidence" value="ECO:0007669"/>
    <property type="project" value="TreeGrafter"/>
</dbReference>
<gene>
    <name evidence="1" type="ORF">M595_4253</name>
</gene>
<dbReference type="GO" id="GO:0016485">
    <property type="term" value="P:protein processing"/>
    <property type="evidence" value="ECO:0007669"/>
    <property type="project" value="TreeGrafter"/>
</dbReference>
<accession>U7QFA9</accession>
<organism evidence="1 2">
    <name type="scientific">Lyngbya aestuarii BL J</name>
    <dbReference type="NCBI Taxonomy" id="1348334"/>
    <lineage>
        <taxon>Bacteria</taxon>
        <taxon>Bacillati</taxon>
        <taxon>Cyanobacteriota</taxon>
        <taxon>Cyanophyceae</taxon>
        <taxon>Oscillatoriophycideae</taxon>
        <taxon>Oscillatoriales</taxon>
        <taxon>Microcoleaceae</taxon>
        <taxon>Lyngbya</taxon>
    </lineage>
</organism>
<keyword evidence="1" id="KW-0645">Protease</keyword>
<dbReference type="PANTHER" id="PTHR30302">
    <property type="entry name" value="HYDROGENASE 1 MATURATION PROTEASE"/>
    <property type="match status" value="1"/>
</dbReference>
<dbReference type="PANTHER" id="PTHR30302:SF5">
    <property type="entry name" value="SLR1876 PROTEIN"/>
    <property type="match status" value="1"/>
</dbReference>
<evidence type="ECO:0000313" key="2">
    <source>
        <dbReference type="Proteomes" id="UP000017127"/>
    </source>
</evidence>
<protein>
    <submittedName>
        <fullName evidence="1">Hydrogenase maturation protease family protein</fullName>
    </submittedName>
</protein>
<dbReference type="AlphaFoldDB" id="U7QFA9"/>
<dbReference type="PATRIC" id="fig|1348334.3.peg.4111"/>
<keyword evidence="1" id="KW-0378">Hydrolase</keyword>
<dbReference type="GO" id="GO:0008047">
    <property type="term" value="F:enzyme activator activity"/>
    <property type="evidence" value="ECO:0007669"/>
    <property type="project" value="InterPro"/>
</dbReference>
<sequence>MGKNKLCDLMNLDSKMTQKTVLVLGYGNPIRGDDGIGQTVATEVENWNLPNVRSQSLHQLVPEVAETLSQVDVAIFVDASITGETVELLAVEPLEKTELNWGHHLNPQSLLTLAKNLYNKTPEAWLISVPGVDFELGENLSETAKQGVTIALEKIKQLIT</sequence>